<accession>A0A2P2KPE1</accession>
<evidence type="ECO:0000313" key="1">
    <source>
        <dbReference type="EMBL" id="MBX07595.1"/>
    </source>
</evidence>
<protein>
    <submittedName>
        <fullName evidence="1">Uncharacterized protein MANES_14G157300</fullName>
    </submittedName>
</protein>
<name>A0A2P2KPE1_RHIMU</name>
<dbReference type="AlphaFoldDB" id="A0A2P2KPE1"/>
<proteinExistence type="predicted"/>
<sequence>MSKEESHSRTNLHLTTVNINFIYCIYLQQFFTENVLHLENKSSIITKEIHHSGE</sequence>
<reference evidence="1" key="1">
    <citation type="submission" date="2018-02" db="EMBL/GenBank/DDBJ databases">
        <title>Rhizophora mucronata_Transcriptome.</title>
        <authorList>
            <person name="Meera S.P."/>
            <person name="Sreeshan A."/>
            <person name="Augustine A."/>
        </authorList>
    </citation>
    <scope>NUCLEOTIDE SEQUENCE</scope>
    <source>
        <tissue evidence="1">Leaf</tissue>
    </source>
</reference>
<organism evidence="1">
    <name type="scientific">Rhizophora mucronata</name>
    <name type="common">Asiatic mangrove</name>
    <dbReference type="NCBI Taxonomy" id="61149"/>
    <lineage>
        <taxon>Eukaryota</taxon>
        <taxon>Viridiplantae</taxon>
        <taxon>Streptophyta</taxon>
        <taxon>Embryophyta</taxon>
        <taxon>Tracheophyta</taxon>
        <taxon>Spermatophyta</taxon>
        <taxon>Magnoliopsida</taxon>
        <taxon>eudicotyledons</taxon>
        <taxon>Gunneridae</taxon>
        <taxon>Pentapetalae</taxon>
        <taxon>rosids</taxon>
        <taxon>fabids</taxon>
        <taxon>Malpighiales</taxon>
        <taxon>Rhizophoraceae</taxon>
        <taxon>Rhizophora</taxon>
    </lineage>
</organism>
<dbReference type="EMBL" id="GGEC01027111">
    <property type="protein sequence ID" value="MBX07595.1"/>
    <property type="molecule type" value="Transcribed_RNA"/>
</dbReference>